<keyword evidence="2" id="KW-1185">Reference proteome</keyword>
<name>H1HNF8_9BACT</name>
<gene>
    <name evidence="1" type="ORF">HMPREF9944_01702</name>
</gene>
<evidence type="ECO:0000313" key="1">
    <source>
        <dbReference type="EMBL" id="EHO69437.1"/>
    </source>
</evidence>
<sequence>MRKNRSFSASFNAYYLAGPNKRQKVVAVTMSSNLSTKLPTSAFIPAFRTTHCIIMFALNRFSYKRCT</sequence>
<dbReference type="EMBL" id="AGEK01000029">
    <property type="protein sequence ID" value="EHO69437.1"/>
    <property type="molecule type" value="Genomic_DNA"/>
</dbReference>
<proteinExistence type="predicted"/>
<accession>H1HNF8</accession>
<organism evidence="1 2">
    <name type="scientific">Segatella maculosa OT 289</name>
    <dbReference type="NCBI Taxonomy" id="999422"/>
    <lineage>
        <taxon>Bacteria</taxon>
        <taxon>Pseudomonadati</taxon>
        <taxon>Bacteroidota</taxon>
        <taxon>Bacteroidia</taxon>
        <taxon>Bacteroidales</taxon>
        <taxon>Prevotellaceae</taxon>
        <taxon>Segatella</taxon>
    </lineage>
</organism>
<dbReference type="AlphaFoldDB" id="H1HNF8"/>
<protein>
    <submittedName>
        <fullName evidence="1">Uncharacterized protein</fullName>
    </submittedName>
</protein>
<dbReference type="HOGENOM" id="CLU_2808848_0_0_10"/>
<comment type="caution">
    <text evidence="1">The sequence shown here is derived from an EMBL/GenBank/DDBJ whole genome shotgun (WGS) entry which is preliminary data.</text>
</comment>
<reference evidence="1 2" key="1">
    <citation type="submission" date="2011-12" db="EMBL/GenBank/DDBJ databases">
        <title>The Genome Sequence of Prevotella maculosa OT 289.</title>
        <authorList>
            <consortium name="The Broad Institute Genome Sequencing Platform"/>
            <person name="Earl A."/>
            <person name="Ward D."/>
            <person name="Feldgarden M."/>
            <person name="Gevers D."/>
            <person name="Izard J."/>
            <person name="Blanton J.M."/>
            <person name="Mathney J."/>
            <person name="Tanner A.C."/>
            <person name="Dewhirst F.E."/>
            <person name="Young S.K."/>
            <person name="Zeng Q."/>
            <person name="Gargeya S."/>
            <person name="Fitzgerald M."/>
            <person name="Haas B."/>
            <person name="Abouelleil A."/>
            <person name="Alvarado L."/>
            <person name="Arachchi H.M."/>
            <person name="Berlin A."/>
            <person name="Chapman S.B."/>
            <person name="Gearin G."/>
            <person name="Goldberg J."/>
            <person name="Griggs A."/>
            <person name="Gujja S."/>
            <person name="Hansen M."/>
            <person name="Heiman D."/>
            <person name="Howarth C."/>
            <person name="Larimer J."/>
            <person name="Lui A."/>
            <person name="MacDonald P.J.P."/>
            <person name="McCowen C."/>
            <person name="Montmayeur A."/>
            <person name="Murphy C."/>
            <person name="Neiman D."/>
            <person name="Pearson M."/>
            <person name="Priest M."/>
            <person name="Roberts A."/>
            <person name="Saif S."/>
            <person name="Shea T."/>
            <person name="Sisk P."/>
            <person name="Stolte C."/>
            <person name="Sykes S."/>
            <person name="Wortman J."/>
            <person name="Nusbaum C."/>
            <person name="Birren B."/>
        </authorList>
    </citation>
    <scope>NUCLEOTIDE SEQUENCE [LARGE SCALE GENOMIC DNA]</scope>
    <source>
        <strain evidence="1 2">OT 289</strain>
    </source>
</reference>
<dbReference type="Proteomes" id="UP000003167">
    <property type="component" value="Unassembled WGS sequence"/>
</dbReference>
<dbReference type="STRING" id="999422.HMPREF9944_01702"/>
<evidence type="ECO:0000313" key="2">
    <source>
        <dbReference type="Proteomes" id="UP000003167"/>
    </source>
</evidence>